<comment type="subcellular location">
    <subcellularLocation>
        <location evidence="1">Nucleus</location>
    </subcellularLocation>
</comment>
<dbReference type="Pfam" id="PF00076">
    <property type="entry name" value="RRM_1"/>
    <property type="match status" value="1"/>
</dbReference>
<evidence type="ECO:0000256" key="11">
    <source>
        <dbReference type="ARBA" id="ARBA00061281"/>
    </source>
</evidence>
<keyword evidence="3" id="KW-0507">mRNA processing</keyword>
<evidence type="ECO:0000256" key="7">
    <source>
        <dbReference type="ARBA" id="ARBA00022771"/>
    </source>
</evidence>
<keyword evidence="8" id="KW-0862">Zinc</keyword>
<dbReference type="SUPFAM" id="SSF57756">
    <property type="entry name" value="Retrovirus zinc finger-like domains"/>
    <property type="match status" value="1"/>
</dbReference>
<keyword evidence="7 12" id="KW-0863">Zinc-finger</keyword>
<evidence type="ECO:0000256" key="13">
    <source>
        <dbReference type="PROSITE-ProRule" id="PRU00176"/>
    </source>
</evidence>
<evidence type="ECO:0000259" key="16">
    <source>
        <dbReference type="PROSITE" id="PS50158"/>
    </source>
</evidence>
<evidence type="ECO:0000256" key="3">
    <source>
        <dbReference type="ARBA" id="ARBA00022664"/>
    </source>
</evidence>
<keyword evidence="4" id="KW-0479">Metal-binding</keyword>
<dbReference type="Gene3D" id="4.10.60.10">
    <property type="entry name" value="Zinc finger, CCHC-type"/>
    <property type="match status" value="1"/>
</dbReference>
<sequence>MPLCACRRPISYQFLGEERSEDQIPVKFGKMPRYDDRHGTTRLYVGHLSSRTRSRDLEDVFSRYGRVRDVDMKRDFAFVEFSDARDADDARYSLNGREVDGSRLVVEFAKGFENANNSWICLFSLQFSSSFAPRGPGGSREYLGRGPAPGSGRCFNCGIDGHWARDCKAGDWKNKCYRCGDRGHIERNYVAGVTPGRHRLAMAEVKAEVTAEAAVTELKLDIFAMHFLSSRSQSPTKRERSVEREERRSRRKQSPSPSPDGRSPRDRGTPPPRDNGKGSGRPKASSRSPVLDDERESPKDRSPFKENGRSRSPSPIPRDDGSPVDDDHDNRSPRGSDSG</sequence>
<evidence type="ECO:0008006" key="19">
    <source>
        <dbReference type="Google" id="ProtNLM"/>
    </source>
</evidence>
<accession>A0AA89AVJ7</accession>
<keyword evidence="18" id="KW-1185">Reference proteome</keyword>
<name>A0AA89AVJ7_9ASTE</name>
<keyword evidence="10" id="KW-0539">Nucleus</keyword>
<dbReference type="FunFam" id="4.10.60.10:FF:000003">
    <property type="entry name" value="serine/arginine-rich splicing factor RS2Z32-like isoform X1"/>
    <property type="match status" value="1"/>
</dbReference>
<dbReference type="SMART" id="SM00343">
    <property type="entry name" value="ZnF_C2HC"/>
    <property type="match status" value="2"/>
</dbReference>
<dbReference type="SMART" id="SM00360">
    <property type="entry name" value="RRM"/>
    <property type="match status" value="1"/>
</dbReference>
<keyword evidence="9" id="KW-0508">mRNA splicing</keyword>
<dbReference type="GO" id="GO:0005681">
    <property type="term" value="C:spliceosomal complex"/>
    <property type="evidence" value="ECO:0007669"/>
    <property type="project" value="UniProtKB-KW"/>
</dbReference>
<evidence type="ECO:0000256" key="9">
    <source>
        <dbReference type="ARBA" id="ARBA00023187"/>
    </source>
</evidence>
<protein>
    <recommendedName>
        <fullName evidence="19">Arginine/serine-rich splicing factor</fullName>
    </recommendedName>
</protein>
<dbReference type="PROSITE" id="PS50102">
    <property type="entry name" value="RRM"/>
    <property type="match status" value="1"/>
</dbReference>
<evidence type="ECO:0000313" key="17">
    <source>
        <dbReference type="EMBL" id="KAK3018509.1"/>
    </source>
</evidence>
<dbReference type="Pfam" id="PF00098">
    <property type="entry name" value="zf-CCHC"/>
    <property type="match status" value="1"/>
</dbReference>
<evidence type="ECO:0000256" key="14">
    <source>
        <dbReference type="SAM" id="MobiDB-lite"/>
    </source>
</evidence>
<dbReference type="FunFam" id="3.30.70.330:FF:000272">
    <property type="entry name" value="Serine/arginine-rich splicing factor RS2Z32"/>
    <property type="match status" value="1"/>
</dbReference>
<evidence type="ECO:0000256" key="6">
    <source>
        <dbReference type="ARBA" id="ARBA00022737"/>
    </source>
</evidence>
<comment type="similarity">
    <text evidence="11">Belongs to the splicing factor SR family. RS2Z subfamily.</text>
</comment>
<feature type="compositionally biased region" description="Basic and acidic residues" evidence="14">
    <location>
        <begin position="328"/>
        <end position="339"/>
    </location>
</feature>
<dbReference type="InterPro" id="IPR001878">
    <property type="entry name" value="Znf_CCHC"/>
</dbReference>
<dbReference type="Proteomes" id="UP001188597">
    <property type="component" value="Unassembled WGS sequence"/>
</dbReference>
<evidence type="ECO:0000256" key="2">
    <source>
        <dbReference type="ARBA" id="ARBA00022553"/>
    </source>
</evidence>
<reference evidence="17" key="1">
    <citation type="submission" date="2022-12" db="EMBL/GenBank/DDBJ databases">
        <title>Draft genome assemblies for two species of Escallonia (Escalloniales).</title>
        <authorList>
            <person name="Chanderbali A."/>
            <person name="Dervinis C."/>
            <person name="Anghel I."/>
            <person name="Soltis D."/>
            <person name="Soltis P."/>
            <person name="Zapata F."/>
        </authorList>
    </citation>
    <scope>NUCLEOTIDE SEQUENCE</scope>
    <source>
        <strain evidence="17">UCBG64.0493</strain>
        <tissue evidence="17">Leaf</tissue>
    </source>
</reference>
<dbReference type="Gene3D" id="3.30.70.330">
    <property type="match status" value="1"/>
</dbReference>
<evidence type="ECO:0000313" key="18">
    <source>
        <dbReference type="Proteomes" id="UP001188597"/>
    </source>
</evidence>
<dbReference type="InterPro" id="IPR000504">
    <property type="entry name" value="RRM_dom"/>
</dbReference>
<keyword evidence="2" id="KW-0597">Phosphoprotein</keyword>
<feature type="compositionally biased region" description="Basic and acidic residues" evidence="14">
    <location>
        <begin position="290"/>
        <end position="309"/>
    </location>
</feature>
<evidence type="ECO:0000256" key="10">
    <source>
        <dbReference type="ARBA" id="ARBA00023242"/>
    </source>
</evidence>
<feature type="region of interest" description="Disordered" evidence="14">
    <location>
        <begin position="231"/>
        <end position="339"/>
    </location>
</feature>
<dbReference type="GO" id="GO:0000398">
    <property type="term" value="P:mRNA splicing, via spliceosome"/>
    <property type="evidence" value="ECO:0007669"/>
    <property type="project" value="UniProtKB-ARBA"/>
</dbReference>
<organism evidence="17 18">
    <name type="scientific">Escallonia herrerae</name>
    <dbReference type="NCBI Taxonomy" id="1293975"/>
    <lineage>
        <taxon>Eukaryota</taxon>
        <taxon>Viridiplantae</taxon>
        <taxon>Streptophyta</taxon>
        <taxon>Embryophyta</taxon>
        <taxon>Tracheophyta</taxon>
        <taxon>Spermatophyta</taxon>
        <taxon>Magnoliopsida</taxon>
        <taxon>eudicotyledons</taxon>
        <taxon>Gunneridae</taxon>
        <taxon>Pentapetalae</taxon>
        <taxon>asterids</taxon>
        <taxon>campanulids</taxon>
        <taxon>Escalloniales</taxon>
        <taxon>Escalloniaceae</taxon>
        <taxon>Escallonia</taxon>
    </lineage>
</organism>
<dbReference type="SUPFAM" id="SSF54928">
    <property type="entry name" value="RNA-binding domain, RBD"/>
    <property type="match status" value="1"/>
</dbReference>
<evidence type="ECO:0000259" key="15">
    <source>
        <dbReference type="PROSITE" id="PS50102"/>
    </source>
</evidence>
<gene>
    <name evidence="17" type="ORF">RJ639_003682</name>
</gene>
<comment type="caution">
    <text evidence="17">The sequence shown here is derived from an EMBL/GenBank/DDBJ whole genome shotgun (WGS) entry which is preliminary data.</text>
</comment>
<feature type="domain" description="RRM" evidence="15">
    <location>
        <begin position="41"/>
        <end position="111"/>
    </location>
</feature>
<evidence type="ECO:0000256" key="4">
    <source>
        <dbReference type="ARBA" id="ARBA00022723"/>
    </source>
</evidence>
<dbReference type="InterPro" id="IPR050907">
    <property type="entry name" value="SRSF"/>
</dbReference>
<keyword evidence="13" id="KW-0694">RNA-binding</keyword>
<dbReference type="InterPro" id="IPR036875">
    <property type="entry name" value="Znf_CCHC_sf"/>
</dbReference>
<feature type="domain" description="CCHC-type" evidence="16">
    <location>
        <begin position="153"/>
        <end position="168"/>
    </location>
</feature>
<dbReference type="GO" id="GO:0003729">
    <property type="term" value="F:mRNA binding"/>
    <property type="evidence" value="ECO:0007669"/>
    <property type="project" value="UniProtKB-ARBA"/>
</dbReference>
<evidence type="ECO:0000256" key="8">
    <source>
        <dbReference type="ARBA" id="ARBA00022833"/>
    </source>
</evidence>
<dbReference type="InterPro" id="IPR035979">
    <property type="entry name" value="RBD_domain_sf"/>
</dbReference>
<dbReference type="EMBL" id="JAVXUP010000933">
    <property type="protein sequence ID" value="KAK3018509.1"/>
    <property type="molecule type" value="Genomic_DNA"/>
</dbReference>
<dbReference type="PROSITE" id="PS50158">
    <property type="entry name" value="ZF_CCHC"/>
    <property type="match status" value="1"/>
</dbReference>
<dbReference type="InterPro" id="IPR012677">
    <property type="entry name" value="Nucleotide-bd_a/b_plait_sf"/>
</dbReference>
<keyword evidence="5" id="KW-0747">Spliceosome</keyword>
<keyword evidence="6" id="KW-0677">Repeat</keyword>
<dbReference type="AlphaFoldDB" id="A0AA89AVJ7"/>
<evidence type="ECO:0000256" key="5">
    <source>
        <dbReference type="ARBA" id="ARBA00022728"/>
    </source>
</evidence>
<proteinExistence type="inferred from homology"/>
<evidence type="ECO:0000256" key="12">
    <source>
        <dbReference type="PROSITE-ProRule" id="PRU00047"/>
    </source>
</evidence>
<evidence type="ECO:0000256" key="1">
    <source>
        <dbReference type="ARBA" id="ARBA00004123"/>
    </source>
</evidence>
<dbReference type="PANTHER" id="PTHR23147">
    <property type="entry name" value="SERINE/ARGININE RICH SPLICING FACTOR"/>
    <property type="match status" value="1"/>
</dbReference>
<dbReference type="GO" id="GO:0008270">
    <property type="term" value="F:zinc ion binding"/>
    <property type="evidence" value="ECO:0007669"/>
    <property type="project" value="UniProtKB-KW"/>
</dbReference>
<feature type="compositionally biased region" description="Basic and acidic residues" evidence="14">
    <location>
        <begin position="236"/>
        <end position="248"/>
    </location>
</feature>